<dbReference type="OrthoDB" id="330772at2759"/>
<gene>
    <name evidence="3" type="ORF">DID88_009748</name>
</gene>
<sequence length="186" mass="21085">MTGLPTPVASAVAIPKSDKPTNVKSPRMKRRQSSVSEEAFKRPRFSTEDSAISPSTLNSSTDIIHSSKHEHDHDHKSSEKKQPLANSPDTLRNSNPERRKSSVQEERKRGQRLFGGLLNTLNQSTPNGQQKKRQEVEARQKERAAQRKAEAEDRKKEKIANLKAIRVVEQVKFQEGSMRIRHTNIC</sequence>
<feature type="compositionally biased region" description="Basic and acidic residues" evidence="1">
    <location>
        <begin position="95"/>
        <end position="108"/>
    </location>
</feature>
<evidence type="ECO:0000313" key="4">
    <source>
        <dbReference type="Proteomes" id="UP000249056"/>
    </source>
</evidence>
<proteinExistence type="predicted"/>
<feature type="compositionally biased region" description="Polar residues" evidence="1">
    <location>
        <begin position="84"/>
        <end position="94"/>
    </location>
</feature>
<feature type="compositionally biased region" description="Polar residues" evidence="1">
    <location>
        <begin position="48"/>
        <end position="64"/>
    </location>
</feature>
<name>A0A395IJK4_9HELO</name>
<dbReference type="AlphaFoldDB" id="A0A395IJK4"/>
<feature type="compositionally biased region" description="Basic and acidic residues" evidence="1">
    <location>
        <begin position="132"/>
        <end position="158"/>
    </location>
</feature>
<protein>
    <recommendedName>
        <fullName evidence="2">Pinin/SDK/MemA protein domain-containing protein</fullName>
    </recommendedName>
</protein>
<feature type="compositionally biased region" description="Polar residues" evidence="1">
    <location>
        <begin position="119"/>
        <end position="128"/>
    </location>
</feature>
<keyword evidence="4" id="KW-1185">Reference proteome</keyword>
<feature type="region of interest" description="Disordered" evidence="1">
    <location>
        <begin position="1"/>
        <end position="158"/>
    </location>
</feature>
<feature type="domain" description="Pinin/SDK/MemA protein" evidence="2">
    <location>
        <begin position="104"/>
        <end position="183"/>
    </location>
</feature>
<accession>A0A395IJK4</accession>
<feature type="compositionally biased region" description="Basic and acidic residues" evidence="1">
    <location>
        <begin position="65"/>
        <end position="82"/>
    </location>
</feature>
<dbReference type="EMBL" id="QKRW01000039">
    <property type="protein sequence ID" value="RAL60552.1"/>
    <property type="molecule type" value="Genomic_DNA"/>
</dbReference>
<feature type="compositionally biased region" description="Basic and acidic residues" evidence="1">
    <location>
        <begin position="38"/>
        <end position="47"/>
    </location>
</feature>
<evidence type="ECO:0000259" key="2">
    <source>
        <dbReference type="Pfam" id="PF04696"/>
    </source>
</evidence>
<comment type="caution">
    <text evidence="3">The sequence shown here is derived from an EMBL/GenBank/DDBJ whole genome shotgun (WGS) entry which is preliminary data.</text>
</comment>
<evidence type="ECO:0000313" key="3">
    <source>
        <dbReference type="EMBL" id="RAL60552.1"/>
    </source>
</evidence>
<dbReference type="InterPro" id="IPR006786">
    <property type="entry name" value="Pinin_SDK_MemA"/>
</dbReference>
<dbReference type="Pfam" id="PF04696">
    <property type="entry name" value="Pinin_SDK_memA"/>
    <property type="match status" value="1"/>
</dbReference>
<evidence type="ECO:0000256" key="1">
    <source>
        <dbReference type="SAM" id="MobiDB-lite"/>
    </source>
</evidence>
<dbReference type="Proteomes" id="UP000249056">
    <property type="component" value="Unassembled WGS sequence"/>
</dbReference>
<organism evidence="3 4">
    <name type="scientific">Monilinia fructigena</name>
    <dbReference type="NCBI Taxonomy" id="38457"/>
    <lineage>
        <taxon>Eukaryota</taxon>
        <taxon>Fungi</taxon>
        <taxon>Dikarya</taxon>
        <taxon>Ascomycota</taxon>
        <taxon>Pezizomycotina</taxon>
        <taxon>Leotiomycetes</taxon>
        <taxon>Helotiales</taxon>
        <taxon>Sclerotiniaceae</taxon>
        <taxon>Monilinia</taxon>
    </lineage>
</organism>
<reference evidence="3 4" key="1">
    <citation type="submission" date="2018-06" db="EMBL/GenBank/DDBJ databases">
        <title>Genome Sequence of the Brown Rot Fungal Pathogen Monilinia fructigena.</title>
        <authorList>
            <person name="Landi L."/>
            <person name="De Miccolis Angelini R.M."/>
            <person name="Pollastro S."/>
            <person name="Abate D."/>
            <person name="Faretra F."/>
            <person name="Romanazzi G."/>
        </authorList>
    </citation>
    <scope>NUCLEOTIDE SEQUENCE [LARGE SCALE GENOMIC DNA]</scope>
    <source>
        <strain evidence="3 4">Mfrg269</strain>
    </source>
</reference>